<gene>
    <name evidence="2" type="ORF">ISU02_19490</name>
</gene>
<feature type="transmembrane region" description="Helical" evidence="1">
    <location>
        <begin position="264"/>
        <end position="283"/>
    </location>
</feature>
<keyword evidence="1" id="KW-0812">Transmembrane</keyword>
<proteinExistence type="predicted"/>
<feature type="transmembrane region" description="Helical" evidence="1">
    <location>
        <begin position="189"/>
        <end position="208"/>
    </location>
</feature>
<dbReference type="EMBL" id="JADKNH010000014">
    <property type="protein sequence ID" value="MBF4695282.1"/>
    <property type="molecule type" value="Genomic_DNA"/>
</dbReference>
<reference evidence="2 3" key="1">
    <citation type="submission" date="2020-11" db="EMBL/GenBank/DDBJ databases">
        <title>Fusibacter basophilias sp. nov.</title>
        <authorList>
            <person name="Qiu D."/>
        </authorList>
    </citation>
    <scope>NUCLEOTIDE SEQUENCE [LARGE SCALE GENOMIC DNA]</scope>
    <source>
        <strain evidence="2 3">Q10-2</strain>
    </source>
</reference>
<evidence type="ECO:0000313" key="3">
    <source>
        <dbReference type="Proteomes" id="UP000614200"/>
    </source>
</evidence>
<dbReference type="Pfam" id="PF07399">
    <property type="entry name" value="Na_H_antiport_3"/>
    <property type="match status" value="2"/>
</dbReference>
<feature type="transmembrane region" description="Helical" evidence="1">
    <location>
        <begin position="430"/>
        <end position="447"/>
    </location>
</feature>
<sequence length="581" mass="65783">MKVINICMVIMVMLLFWGISSANDILDQGEHFPMSIESYDDPVEGGVLDTLIYRIQKNPFNLVATTIFGFAVIHAFLSSKILSYAHQVDAQKNSIKAGILHFMGEIEVVFGLWSVVLGIAITLFYNWETYVNYVGALEYTEPLFVIVIMTIAASRPILKFVELILWKLVKLIGGKLEVWWFIILTVGPLLGSLITEPAAMIISAYLLSDKFFDLNPSKRIKYVTLALLFVNISIGGTLTNFAAPPILMISNVWHWSTTFMFLNFGWKAVLGILINNTVMLLYFKKEFKELGEAYKKDRFKKYIQRRFIDKAVISEQIDALEWQVDKNLGYSHRLNETSDMIKAHIEAEAQRHLSDQELAEYNIEEVLSQRFDSIKINEMKRTIPGLLPKEIRPFYRDPEWDSRDDKLPLWIMLVHLFFLAWVVINDHEPVLFIGGFLFFLGFVQVTAEYQNRINLKPALMVAFFLSGLIIHSSVQAWWIEPVLAGLPSGILNTTSILLTAFNDNAAITYLSSLVPNLSDGLKYAVVSGAVTGGGLTLIANAPNPIGQSILKKYFKLGIEPMILFKSALLPTLIVALVFRFL</sequence>
<feature type="transmembrane region" description="Helical" evidence="1">
    <location>
        <begin position="562"/>
        <end position="580"/>
    </location>
</feature>
<name>A0ABR9ZXV2_9FIRM</name>
<dbReference type="InterPro" id="IPR009978">
    <property type="entry name" value="Na_H_antiport_3"/>
</dbReference>
<organism evidence="2 3">
    <name type="scientific">Fusibacter ferrireducens</name>
    <dbReference type="NCBI Taxonomy" id="2785058"/>
    <lineage>
        <taxon>Bacteria</taxon>
        <taxon>Bacillati</taxon>
        <taxon>Bacillota</taxon>
        <taxon>Clostridia</taxon>
        <taxon>Eubacteriales</taxon>
        <taxon>Eubacteriales Family XII. Incertae Sedis</taxon>
        <taxon>Fusibacter</taxon>
    </lineage>
</organism>
<feature type="transmembrane region" description="Helical" evidence="1">
    <location>
        <begin position="520"/>
        <end position="541"/>
    </location>
</feature>
<evidence type="ECO:0000256" key="1">
    <source>
        <dbReference type="SAM" id="Phobius"/>
    </source>
</evidence>
<keyword evidence="1" id="KW-0472">Membrane</keyword>
<comment type="caution">
    <text evidence="2">The sequence shown here is derived from an EMBL/GenBank/DDBJ whole genome shotgun (WGS) entry which is preliminary data.</text>
</comment>
<protein>
    <submittedName>
        <fullName evidence="2">Na+/H+ antiporter</fullName>
    </submittedName>
</protein>
<accession>A0ABR9ZXV2</accession>
<dbReference type="RefSeq" id="WP_194703519.1">
    <property type="nucleotide sequence ID" value="NZ_JADKNH010000014.1"/>
</dbReference>
<keyword evidence="3" id="KW-1185">Reference proteome</keyword>
<keyword evidence="1" id="KW-1133">Transmembrane helix</keyword>
<dbReference type="Proteomes" id="UP000614200">
    <property type="component" value="Unassembled WGS sequence"/>
</dbReference>
<feature type="transmembrane region" description="Helical" evidence="1">
    <location>
        <begin position="62"/>
        <end position="85"/>
    </location>
</feature>
<feature type="transmembrane region" description="Helical" evidence="1">
    <location>
        <begin position="220"/>
        <end position="244"/>
    </location>
</feature>
<feature type="transmembrane region" description="Helical" evidence="1">
    <location>
        <begin position="459"/>
        <end position="479"/>
    </location>
</feature>
<feature type="transmembrane region" description="Helical" evidence="1">
    <location>
        <begin position="133"/>
        <end position="152"/>
    </location>
</feature>
<evidence type="ECO:0000313" key="2">
    <source>
        <dbReference type="EMBL" id="MBF4695282.1"/>
    </source>
</evidence>
<feature type="transmembrane region" description="Helical" evidence="1">
    <location>
        <begin position="106"/>
        <end position="127"/>
    </location>
</feature>
<feature type="transmembrane region" description="Helical" evidence="1">
    <location>
        <begin position="407"/>
        <end position="424"/>
    </location>
</feature>